<reference evidence="1" key="2">
    <citation type="journal article" date="2015" name="Data Brief">
        <title>Shoot transcriptome of the giant reed, Arundo donax.</title>
        <authorList>
            <person name="Barrero R.A."/>
            <person name="Guerrero F.D."/>
            <person name="Moolhuijzen P."/>
            <person name="Goolsby J.A."/>
            <person name="Tidwell J."/>
            <person name="Bellgard S.E."/>
            <person name="Bellgard M.I."/>
        </authorList>
    </citation>
    <scope>NUCLEOTIDE SEQUENCE</scope>
    <source>
        <tissue evidence="1">Shoot tissue taken approximately 20 cm above the soil surface</tissue>
    </source>
</reference>
<proteinExistence type="predicted"/>
<protein>
    <submittedName>
        <fullName evidence="1">Uncharacterized protein</fullName>
    </submittedName>
</protein>
<dbReference type="EMBL" id="GBRH01229062">
    <property type="protein sequence ID" value="JAD68833.1"/>
    <property type="molecule type" value="Transcribed_RNA"/>
</dbReference>
<evidence type="ECO:0000313" key="1">
    <source>
        <dbReference type="EMBL" id="JAD68833.1"/>
    </source>
</evidence>
<reference evidence="1" key="1">
    <citation type="submission" date="2014-09" db="EMBL/GenBank/DDBJ databases">
        <authorList>
            <person name="Magalhaes I.L.F."/>
            <person name="Oliveira U."/>
            <person name="Santos F.R."/>
            <person name="Vidigal T.H.D.A."/>
            <person name="Brescovit A.D."/>
            <person name="Santos A.J."/>
        </authorList>
    </citation>
    <scope>NUCLEOTIDE SEQUENCE</scope>
    <source>
        <tissue evidence="1">Shoot tissue taken approximately 20 cm above the soil surface</tissue>
    </source>
</reference>
<organism evidence="1">
    <name type="scientific">Arundo donax</name>
    <name type="common">Giant reed</name>
    <name type="synonym">Donax arundinaceus</name>
    <dbReference type="NCBI Taxonomy" id="35708"/>
    <lineage>
        <taxon>Eukaryota</taxon>
        <taxon>Viridiplantae</taxon>
        <taxon>Streptophyta</taxon>
        <taxon>Embryophyta</taxon>
        <taxon>Tracheophyta</taxon>
        <taxon>Spermatophyta</taxon>
        <taxon>Magnoliopsida</taxon>
        <taxon>Liliopsida</taxon>
        <taxon>Poales</taxon>
        <taxon>Poaceae</taxon>
        <taxon>PACMAD clade</taxon>
        <taxon>Arundinoideae</taxon>
        <taxon>Arundineae</taxon>
        <taxon>Arundo</taxon>
    </lineage>
</organism>
<accession>A0A0A9C2Y5</accession>
<sequence length="19" mass="2166">MCPAISHCHIIVKLDLRCI</sequence>
<dbReference type="AlphaFoldDB" id="A0A0A9C2Y5"/>
<name>A0A0A9C2Y5_ARUDO</name>